<dbReference type="SUPFAM" id="SSF57667">
    <property type="entry name" value="beta-beta-alpha zinc fingers"/>
    <property type="match status" value="1"/>
</dbReference>
<dbReference type="Proteomes" id="UP000256690">
    <property type="component" value="Unassembled WGS sequence"/>
</dbReference>
<protein>
    <recommendedName>
        <fullName evidence="3">C2H2-type domain-containing protein</fullName>
    </recommendedName>
</protein>
<proteinExistence type="predicted"/>
<evidence type="ECO:0000256" key="1">
    <source>
        <dbReference type="PROSITE-ProRule" id="PRU00042"/>
    </source>
</evidence>
<keyword evidence="5" id="KW-1185">Reference proteome</keyword>
<reference evidence="4 5" key="1">
    <citation type="journal article" date="2018" name="IMA Fungus">
        <title>IMA Genome-F 9: Draft genome sequence of Annulohypoxylon stygium, Aspergillus mulundensis, Berkeleyomyces basicola (syn. Thielaviopsis basicola), Ceratocystis smalleyi, two Cercospora beticola strains, Coleophoma cylindrospora, Fusarium fracticaudum, Phialophora cf. hyalina, and Morchella septimelata.</title>
        <authorList>
            <person name="Wingfield B.D."/>
            <person name="Bills G.F."/>
            <person name="Dong Y."/>
            <person name="Huang W."/>
            <person name="Nel W.J."/>
            <person name="Swalarsk-Parry B.S."/>
            <person name="Vaghefi N."/>
            <person name="Wilken P.M."/>
            <person name="An Z."/>
            <person name="de Beer Z.W."/>
            <person name="De Vos L."/>
            <person name="Chen L."/>
            <person name="Duong T.A."/>
            <person name="Gao Y."/>
            <person name="Hammerbacher A."/>
            <person name="Kikkert J.R."/>
            <person name="Li Y."/>
            <person name="Li H."/>
            <person name="Li K."/>
            <person name="Li Q."/>
            <person name="Liu X."/>
            <person name="Ma X."/>
            <person name="Naidoo K."/>
            <person name="Pethybridge S.J."/>
            <person name="Sun J."/>
            <person name="Steenkamp E.T."/>
            <person name="van der Nest M.A."/>
            <person name="van Wyk S."/>
            <person name="Wingfield M.J."/>
            <person name="Xiong C."/>
            <person name="Yue Q."/>
            <person name="Zhang X."/>
        </authorList>
    </citation>
    <scope>NUCLEOTIDE SEQUENCE [LARGE SCALE GENOMIC DNA]</scope>
    <source>
        <strain evidence="4 5">DSM 5745</strain>
    </source>
</reference>
<sequence>MDQTALFSMPDEDPIINAPYEPSGPALSSALMQQFMSFLASRHVASNPVPYPEVPDRGCAPQCGGTNTTGITNTLSPHVIYTRGAHEPMGAVLHSGQQFVEPCATDSSWGVPASDCAPLDIPLQETAAMLPSKHEEQPSRDSIQKLPRQSPSPSPIYTRRVFRCKWQGCDGSHYFKREGDLVRHLRTIHISPGSYPCHAEGCTKVFGRRDHLCQHTKRRHASAKP</sequence>
<dbReference type="InterPro" id="IPR036236">
    <property type="entry name" value="Znf_C2H2_sf"/>
</dbReference>
<accession>A0A3D8R4D5</accession>
<organism evidence="4 5">
    <name type="scientific">Aspergillus mulundensis</name>
    <dbReference type="NCBI Taxonomy" id="1810919"/>
    <lineage>
        <taxon>Eukaryota</taxon>
        <taxon>Fungi</taxon>
        <taxon>Dikarya</taxon>
        <taxon>Ascomycota</taxon>
        <taxon>Pezizomycotina</taxon>
        <taxon>Eurotiomycetes</taxon>
        <taxon>Eurotiomycetidae</taxon>
        <taxon>Eurotiales</taxon>
        <taxon>Aspergillaceae</taxon>
        <taxon>Aspergillus</taxon>
        <taxon>Aspergillus subgen. Nidulantes</taxon>
    </lineage>
</organism>
<dbReference type="OrthoDB" id="2687452at2759"/>
<dbReference type="AlphaFoldDB" id="A0A3D8R4D5"/>
<feature type="region of interest" description="Disordered" evidence="2">
    <location>
        <begin position="131"/>
        <end position="154"/>
    </location>
</feature>
<evidence type="ECO:0000259" key="3">
    <source>
        <dbReference type="PROSITE" id="PS50157"/>
    </source>
</evidence>
<name>A0A3D8R4D5_9EURO</name>
<evidence type="ECO:0000313" key="5">
    <source>
        <dbReference type="Proteomes" id="UP000256690"/>
    </source>
</evidence>
<dbReference type="GeneID" id="38118958"/>
<gene>
    <name evidence="4" type="ORF">DSM5745_08588</name>
</gene>
<dbReference type="Gene3D" id="3.30.160.60">
    <property type="entry name" value="Classic Zinc Finger"/>
    <property type="match status" value="1"/>
</dbReference>
<dbReference type="PROSITE" id="PS00028">
    <property type="entry name" value="ZINC_FINGER_C2H2_1"/>
    <property type="match status" value="1"/>
</dbReference>
<dbReference type="SMART" id="SM00355">
    <property type="entry name" value="ZnF_C2H2"/>
    <property type="match status" value="2"/>
</dbReference>
<evidence type="ECO:0000313" key="4">
    <source>
        <dbReference type="EMBL" id="RDW68828.1"/>
    </source>
</evidence>
<feature type="domain" description="C2H2-type" evidence="3">
    <location>
        <begin position="195"/>
        <end position="225"/>
    </location>
</feature>
<dbReference type="GO" id="GO:0008270">
    <property type="term" value="F:zinc ion binding"/>
    <property type="evidence" value="ECO:0007669"/>
    <property type="project" value="UniProtKB-KW"/>
</dbReference>
<dbReference type="InterPro" id="IPR013087">
    <property type="entry name" value="Znf_C2H2_type"/>
</dbReference>
<comment type="caution">
    <text evidence="4">The sequence shown here is derived from an EMBL/GenBank/DDBJ whole genome shotgun (WGS) entry which is preliminary data.</text>
</comment>
<keyword evidence="1" id="KW-0863">Zinc-finger</keyword>
<evidence type="ECO:0000256" key="2">
    <source>
        <dbReference type="SAM" id="MobiDB-lite"/>
    </source>
</evidence>
<keyword evidence="1" id="KW-0862">Zinc</keyword>
<feature type="compositionally biased region" description="Basic and acidic residues" evidence="2">
    <location>
        <begin position="132"/>
        <end position="143"/>
    </location>
</feature>
<keyword evidence="1" id="KW-0479">Metal-binding</keyword>
<dbReference type="RefSeq" id="XP_026600617.1">
    <property type="nucleotide sequence ID" value="XM_026750604.1"/>
</dbReference>
<dbReference type="PROSITE" id="PS50157">
    <property type="entry name" value="ZINC_FINGER_C2H2_2"/>
    <property type="match status" value="1"/>
</dbReference>
<dbReference type="EMBL" id="PVWQ01000011">
    <property type="protein sequence ID" value="RDW68828.1"/>
    <property type="molecule type" value="Genomic_DNA"/>
</dbReference>
<dbReference type="STRING" id="1810919.A0A3D8R4D5"/>